<evidence type="ECO:0000313" key="2">
    <source>
        <dbReference type="Proteomes" id="UP000218238"/>
    </source>
</evidence>
<dbReference type="AlphaFoldDB" id="A0A2A2TQ52"/>
<dbReference type="OrthoDB" id="425530at2"/>
<dbReference type="EMBL" id="NTFS01000006">
    <property type="protein sequence ID" value="PAX60563.1"/>
    <property type="molecule type" value="Genomic_DNA"/>
</dbReference>
<proteinExistence type="predicted"/>
<comment type="caution">
    <text evidence="1">The sequence shown here is derived from an EMBL/GenBank/DDBJ whole genome shotgun (WGS) entry which is preliminary data.</text>
</comment>
<accession>A0A2A2TQ52</accession>
<evidence type="ECO:0000313" key="1">
    <source>
        <dbReference type="EMBL" id="PAX60563.1"/>
    </source>
</evidence>
<organism evidence="1 2">
    <name type="scientific">Brunnivagina elsteri CCALA 953</name>
    <dbReference type="NCBI Taxonomy" id="987040"/>
    <lineage>
        <taxon>Bacteria</taxon>
        <taxon>Bacillati</taxon>
        <taxon>Cyanobacteriota</taxon>
        <taxon>Cyanophyceae</taxon>
        <taxon>Nostocales</taxon>
        <taxon>Calotrichaceae</taxon>
        <taxon>Brunnivagina</taxon>
    </lineage>
</organism>
<sequence length="92" mass="10237">MAFIKIQNVVINTSYVAAVKLDSRTSSGEKSVSVLIATPKYPLFQLESISQNLCHNEWIEFTGQAASALQDYFTSFNNVIDLSPQYQESTVV</sequence>
<protein>
    <submittedName>
        <fullName evidence="1">Uncharacterized protein</fullName>
    </submittedName>
</protein>
<keyword evidence="2" id="KW-1185">Reference proteome</keyword>
<name>A0A2A2TQ52_9CYAN</name>
<dbReference type="Proteomes" id="UP000218238">
    <property type="component" value="Unassembled WGS sequence"/>
</dbReference>
<gene>
    <name evidence="1" type="ORF">CK510_01190</name>
</gene>
<reference evidence="1 2" key="1">
    <citation type="submission" date="2017-08" db="EMBL/GenBank/DDBJ databases">
        <title>Draft genome sequence of filamentous cyanobacterium Calothrix elsteri CCALA 953.</title>
        <authorList>
            <person name="Gagunashvili A.N."/>
            <person name="Elster J."/>
            <person name="Andresson O.S."/>
        </authorList>
    </citation>
    <scope>NUCLEOTIDE SEQUENCE [LARGE SCALE GENOMIC DNA]</scope>
    <source>
        <strain evidence="1 2">CCALA 953</strain>
    </source>
</reference>
<dbReference type="RefSeq" id="WP_095719941.1">
    <property type="nucleotide sequence ID" value="NZ_NTFS01000006.1"/>
</dbReference>